<name>A0A9P8U8B7_9PEZI</name>
<evidence type="ECO:0000256" key="1">
    <source>
        <dbReference type="SAM" id="MobiDB-lite"/>
    </source>
</evidence>
<sequence>MSLGCVYFAFCIWYFLGAEPADDLNNQLDVETKSKALNFVADNLLIIEESLSGKRTAVAKPAVQETQSKSDVRSQREMDEARERPARRYRGVVEPEQLLHLEGGSTAHEEAI</sequence>
<proteinExistence type="predicted"/>
<protein>
    <submittedName>
        <fullName evidence="3">Uncharacterized protein</fullName>
    </submittedName>
</protein>
<feature type="signal peptide" evidence="2">
    <location>
        <begin position="1"/>
        <end position="17"/>
    </location>
</feature>
<accession>A0A9P8U8B7</accession>
<comment type="caution">
    <text evidence="3">The sequence shown here is derived from an EMBL/GenBank/DDBJ whole genome shotgun (WGS) entry which is preliminary data.</text>
</comment>
<keyword evidence="2" id="KW-0732">Signal</keyword>
<dbReference type="EMBL" id="JAGPXC010000012">
    <property type="protein sequence ID" value="KAH6645034.1"/>
    <property type="molecule type" value="Genomic_DNA"/>
</dbReference>
<feature type="region of interest" description="Disordered" evidence="1">
    <location>
        <begin position="58"/>
        <end position="87"/>
    </location>
</feature>
<keyword evidence="4" id="KW-1185">Reference proteome</keyword>
<dbReference type="GeneID" id="70129924"/>
<evidence type="ECO:0000313" key="3">
    <source>
        <dbReference type="EMBL" id="KAH6645034.1"/>
    </source>
</evidence>
<evidence type="ECO:0000313" key="4">
    <source>
        <dbReference type="Proteomes" id="UP000758603"/>
    </source>
</evidence>
<organism evidence="3 4">
    <name type="scientific">Truncatella angustata</name>
    <dbReference type="NCBI Taxonomy" id="152316"/>
    <lineage>
        <taxon>Eukaryota</taxon>
        <taxon>Fungi</taxon>
        <taxon>Dikarya</taxon>
        <taxon>Ascomycota</taxon>
        <taxon>Pezizomycotina</taxon>
        <taxon>Sordariomycetes</taxon>
        <taxon>Xylariomycetidae</taxon>
        <taxon>Amphisphaeriales</taxon>
        <taxon>Sporocadaceae</taxon>
        <taxon>Truncatella</taxon>
    </lineage>
</organism>
<evidence type="ECO:0000256" key="2">
    <source>
        <dbReference type="SAM" id="SignalP"/>
    </source>
</evidence>
<feature type="chain" id="PRO_5040512284" evidence="2">
    <location>
        <begin position="18"/>
        <end position="112"/>
    </location>
</feature>
<dbReference type="AlphaFoldDB" id="A0A9P8U8B7"/>
<feature type="compositionally biased region" description="Basic and acidic residues" evidence="1">
    <location>
        <begin position="68"/>
        <end position="87"/>
    </location>
</feature>
<gene>
    <name evidence="3" type="ORF">BKA67DRAFT_542020</name>
</gene>
<dbReference type="RefSeq" id="XP_045951548.1">
    <property type="nucleotide sequence ID" value="XM_046101032.1"/>
</dbReference>
<dbReference type="Proteomes" id="UP000758603">
    <property type="component" value="Unassembled WGS sequence"/>
</dbReference>
<reference evidence="3" key="1">
    <citation type="journal article" date="2021" name="Nat. Commun.">
        <title>Genetic determinants of endophytism in the Arabidopsis root mycobiome.</title>
        <authorList>
            <person name="Mesny F."/>
            <person name="Miyauchi S."/>
            <person name="Thiergart T."/>
            <person name="Pickel B."/>
            <person name="Atanasova L."/>
            <person name="Karlsson M."/>
            <person name="Huettel B."/>
            <person name="Barry K.W."/>
            <person name="Haridas S."/>
            <person name="Chen C."/>
            <person name="Bauer D."/>
            <person name="Andreopoulos W."/>
            <person name="Pangilinan J."/>
            <person name="LaButti K."/>
            <person name="Riley R."/>
            <person name="Lipzen A."/>
            <person name="Clum A."/>
            <person name="Drula E."/>
            <person name="Henrissat B."/>
            <person name="Kohler A."/>
            <person name="Grigoriev I.V."/>
            <person name="Martin F.M."/>
            <person name="Hacquard S."/>
        </authorList>
    </citation>
    <scope>NUCLEOTIDE SEQUENCE</scope>
    <source>
        <strain evidence="3">MPI-SDFR-AT-0073</strain>
    </source>
</reference>